<evidence type="ECO:0000313" key="4">
    <source>
        <dbReference type="Proteomes" id="UP000696485"/>
    </source>
</evidence>
<organism evidence="3 4">
    <name type="scientific">Podila minutissima</name>
    <dbReference type="NCBI Taxonomy" id="64525"/>
    <lineage>
        <taxon>Eukaryota</taxon>
        <taxon>Fungi</taxon>
        <taxon>Fungi incertae sedis</taxon>
        <taxon>Mucoromycota</taxon>
        <taxon>Mortierellomycotina</taxon>
        <taxon>Mortierellomycetes</taxon>
        <taxon>Mortierellales</taxon>
        <taxon>Mortierellaceae</taxon>
        <taxon>Podila</taxon>
    </lineage>
</organism>
<reference evidence="3" key="1">
    <citation type="journal article" date="2020" name="Fungal Divers.">
        <title>Resolving the Mortierellaceae phylogeny through synthesis of multi-gene phylogenetics and phylogenomics.</title>
        <authorList>
            <person name="Vandepol N."/>
            <person name="Liber J."/>
            <person name="Desiro A."/>
            <person name="Na H."/>
            <person name="Kennedy M."/>
            <person name="Barry K."/>
            <person name="Grigoriev I.V."/>
            <person name="Miller A.N."/>
            <person name="O'Donnell K."/>
            <person name="Stajich J.E."/>
            <person name="Bonito G."/>
        </authorList>
    </citation>
    <scope>NUCLEOTIDE SEQUENCE</scope>
    <source>
        <strain evidence="3">NVP1</strain>
    </source>
</reference>
<dbReference type="EMBL" id="JAAAUY010001140">
    <property type="protein sequence ID" value="KAF9324166.1"/>
    <property type="molecule type" value="Genomic_DNA"/>
</dbReference>
<keyword evidence="4" id="KW-1185">Reference proteome</keyword>
<dbReference type="InterPro" id="IPR023210">
    <property type="entry name" value="NADP_OxRdtase_dom"/>
</dbReference>
<gene>
    <name evidence="3" type="ORF">BG006_000812</name>
</gene>
<dbReference type="Proteomes" id="UP000696485">
    <property type="component" value="Unassembled WGS sequence"/>
</dbReference>
<dbReference type="PANTHER" id="PTHR43364">
    <property type="entry name" value="NADH-SPECIFIC METHYLGLYOXAL REDUCTASE-RELATED"/>
    <property type="match status" value="1"/>
</dbReference>
<dbReference type="SUPFAM" id="SSF51430">
    <property type="entry name" value="NAD(P)-linked oxidoreductase"/>
    <property type="match status" value="1"/>
</dbReference>
<evidence type="ECO:0000256" key="1">
    <source>
        <dbReference type="ARBA" id="ARBA00023002"/>
    </source>
</evidence>
<dbReference type="InterPro" id="IPR036812">
    <property type="entry name" value="NAD(P)_OxRdtase_dom_sf"/>
</dbReference>
<name>A0A9P5SAZ9_9FUNG</name>
<evidence type="ECO:0000313" key="3">
    <source>
        <dbReference type="EMBL" id="KAF9324166.1"/>
    </source>
</evidence>
<proteinExistence type="predicted"/>
<sequence length="221" mass="24425">MRALDDVVRSGKALYVAVSDTPSWVISSANMLADLRGWSPFIGLQTRYNLLNRSLESDLQPMCAEHGLGIVPWGVLSEGFLSGKHSKDSSVANAESMRKGQVNSLFKDPRKWRILDEIKAITGECDKTSAQVALNWMLQKPGISSPLLGVRTLEQLEDNLGALEFTLSGEQMARLDLVSNPVSWPFPQEVAQNLNKFVGQGLAIEVPRQYQALRSLRTSKI</sequence>
<keyword evidence="1" id="KW-0560">Oxidoreductase</keyword>
<dbReference type="GO" id="GO:0005829">
    <property type="term" value="C:cytosol"/>
    <property type="evidence" value="ECO:0007669"/>
    <property type="project" value="TreeGrafter"/>
</dbReference>
<dbReference type="Gene3D" id="3.20.20.100">
    <property type="entry name" value="NADP-dependent oxidoreductase domain"/>
    <property type="match status" value="1"/>
</dbReference>
<dbReference type="Pfam" id="PF00248">
    <property type="entry name" value="Aldo_ket_red"/>
    <property type="match status" value="1"/>
</dbReference>
<dbReference type="GO" id="GO:0016491">
    <property type="term" value="F:oxidoreductase activity"/>
    <property type="evidence" value="ECO:0007669"/>
    <property type="project" value="UniProtKB-KW"/>
</dbReference>
<evidence type="ECO:0000259" key="2">
    <source>
        <dbReference type="Pfam" id="PF00248"/>
    </source>
</evidence>
<dbReference type="PANTHER" id="PTHR43364:SF4">
    <property type="entry name" value="NAD(P)-LINKED OXIDOREDUCTASE SUPERFAMILY PROTEIN"/>
    <property type="match status" value="1"/>
</dbReference>
<feature type="domain" description="NADP-dependent oxidoreductase" evidence="2">
    <location>
        <begin position="1"/>
        <end position="177"/>
    </location>
</feature>
<dbReference type="InterPro" id="IPR050523">
    <property type="entry name" value="AKR_Detox_Biosynth"/>
</dbReference>
<comment type="caution">
    <text evidence="3">The sequence shown here is derived from an EMBL/GenBank/DDBJ whole genome shotgun (WGS) entry which is preliminary data.</text>
</comment>
<accession>A0A9P5SAZ9</accession>
<protein>
    <recommendedName>
        <fullName evidence="2">NADP-dependent oxidoreductase domain-containing protein</fullName>
    </recommendedName>
</protein>
<dbReference type="AlphaFoldDB" id="A0A9P5SAZ9"/>